<evidence type="ECO:0000259" key="3">
    <source>
        <dbReference type="PROSITE" id="PS50801"/>
    </source>
</evidence>
<dbReference type="NCBIfam" id="TIGR00377">
    <property type="entry name" value="ant_ant_sig"/>
    <property type="match status" value="1"/>
</dbReference>
<dbReference type="InterPro" id="IPR002645">
    <property type="entry name" value="STAS_dom"/>
</dbReference>
<keyword evidence="5" id="KW-1185">Reference proteome</keyword>
<dbReference type="CDD" id="cd07043">
    <property type="entry name" value="STAS_anti-anti-sigma_factors"/>
    <property type="match status" value="1"/>
</dbReference>
<feature type="domain" description="STAS" evidence="3">
    <location>
        <begin position="15"/>
        <end position="124"/>
    </location>
</feature>
<gene>
    <name evidence="4" type="ORF">JOM49_006197</name>
</gene>
<dbReference type="PANTHER" id="PTHR33495">
    <property type="entry name" value="ANTI-SIGMA FACTOR ANTAGONIST TM_1081-RELATED-RELATED"/>
    <property type="match status" value="1"/>
</dbReference>
<dbReference type="Pfam" id="PF01740">
    <property type="entry name" value="STAS"/>
    <property type="match status" value="1"/>
</dbReference>
<evidence type="ECO:0000256" key="1">
    <source>
        <dbReference type="ARBA" id="ARBA00009013"/>
    </source>
</evidence>
<proteinExistence type="inferred from homology"/>
<reference evidence="4 5" key="1">
    <citation type="submission" date="2021-03" db="EMBL/GenBank/DDBJ databases">
        <title>Sequencing the genomes of 1000 actinobacteria strains.</title>
        <authorList>
            <person name="Klenk H.-P."/>
        </authorList>
    </citation>
    <scope>NUCLEOTIDE SEQUENCE [LARGE SCALE GENOMIC DNA]</scope>
    <source>
        <strain evidence="4 5">DSM 45510</strain>
    </source>
</reference>
<organism evidence="4 5">
    <name type="scientific">Amycolatopsis magusensis</name>
    <dbReference type="NCBI Taxonomy" id="882444"/>
    <lineage>
        <taxon>Bacteria</taxon>
        <taxon>Bacillati</taxon>
        <taxon>Actinomycetota</taxon>
        <taxon>Actinomycetes</taxon>
        <taxon>Pseudonocardiales</taxon>
        <taxon>Pseudonocardiaceae</taxon>
        <taxon>Amycolatopsis</taxon>
    </lineage>
</organism>
<dbReference type="SUPFAM" id="SSF52091">
    <property type="entry name" value="SpoIIaa-like"/>
    <property type="match status" value="1"/>
</dbReference>
<dbReference type="RefSeq" id="WP_209667659.1">
    <property type="nucleotide sequence ID" value="NZ_JAGGMS010000001.1"/>
</dbReference>
<dbReference type="InterPro" id="IPR036513">
    <property type="entry name" value="STAS_dom_sf"/>
</dbReference>
<evidence type="ECO:0000256" key="2">
    <source>
        <dbReference type="RuleBase" id="RU003749"/>
    </source>
</evidence>
<dbReference type="Proteomes" id="UP000741013">
    <property type="component" value="Unassembled WGS sequence"/>
</dbReference>
<dbReference type="PANTHER" id="PTHR33495:SF2">
    <property type="entry name" value="ANTI-SIGMA FACTOR ANTAGONIST TM_1081-RELATED"/>
    <property type="match status" value="1"/>
</dbReference>
<evidence type="ECO:0000313" key="5">
    <source>
        <dbReference type="Proteomes" id="UP000741013"/>
    </source>
</evidence>
<name>A0ABS4PZ19_9PSEU</name>
<sequence length="127" mass="12881">MPAESGDHPADGGLWSVAVGERDGVTVVSLSGELDLAAVDDLGEALGTALDAGGEGLVIDMIGVGFCDSSCLHALLRAAARARTSGTGFALVAVSPAVIRPITVLQLREMLPIAGSVSEAVAWVRER</sequence>
<comment type="caution">
    <text evidence="4">The sequence shown here is derived from an EMBL/GenBank/DDBJ whole genome shotgun (WGS) entry which is preliminary data.</text>
</comment>
<comment type="similarity">
    <text evidence="1 2">Belongs to the anti-sigma-factor antagonist family.</text>
</comment>
<dbReference type="PROSITE" id="PS50801">
    <property type="entry name" value="STAS"/>
    <property type="match status" value="1"/>
</dbReference>
<dbReference type="Gene3D" id="3.30.750.24">
    <property type="entry name" value="STAS domain"/>
    <property type="match status" value="1"/>
</dbReference>
<dbReference type="EMBL" id="JAGGMS010000001">
    <property type="protein sequence ID" value="MBP2184671.1"/>
    <property type="molecule type" value="Genomic_DNA"/>
</dbReference>
<evidence type="ECO:0000313" key="4">
    <source>
        <dbReference type="EMBL" id="MBP2184671.1"/>
    </source>
</evidence>
<accession>A0ABS4PZ19</accession>
<dbReference type="InterPro" id="IPR003658">
    <property type="entry name" value="Anti-sigma_ant"/>
</dbReference>
<protein>
    <recommendedName>
        <fullName evidence="2">Anti-sigma factor antagonist</fullName>
    </recommendedName>
</protein>